<dbReference type="HOGENOM" id="CLU_442591_0_0_9"/>
<evidence type="ECO:0000313" key="1">
    <source>
        <dbReference type="EMBL" id="ERI07178.1"/>
    </source>
</evidence>
<evidence type="ECO:0008006" key="3">
    <source>
        <dbReference type="Google" id="ProtNLM"/>
    </source>
</evidence>
<name>U1WY49_ANEAE</name>
<dbReference type="EMBL" id="AWSJ01000292">
    <property type="protein sequence ID" value="ERI07178.1"/>
    <property type="molecule type" value="Genomic_DNA"/>
</dbReference>
<comment type="caution">
    <text evidence="1">The sequence shown here is derived from an EMBL/GenBank/DDBJ whole genome shotgun (WGS) entry which is preliminary data.</text>
</comment>
<keyword evidence="2" id="KW-1185">Reference proteome</keyword>
<dbReference type="Proteomes" id="UP000016511">
    <property type="component" value="Unassembled WGS sequence"/>
</dbReference>
<gene>
    <name evidence="1" type="ORF">HMPREF0083_04751</name>
</gene>
<organism evidence="1 2">
    <name type="scientific">Aneurinibacillus aneurinilyticus ATCC 12856</name>
    <dbReference type="NCBI Taxonomy" id="649747"/>
    <lineage>
        <taxon>Bacteria</taxon>
        <taxon>Bacillati</taxon>
        <taxon>Bacillota</taxon>
        <taxon>Bacilli</taxon>
        <taxon>Bacillales</taxon>
        <taxon>Paenibacillaceae</taxon>
        <taxon>Aneurinibacillus group</taxon>
        <taxon>Aneurinibacillus</taxon>
    </lineage>
</organism>
<accession>U1WY49</accession>
<reference evidence="1 2" key="1">
    <citation type="submission" date="2013-08" db="EMBL/GenBank/DDBJ databases">
        <authorList>
            <person name="Weinstock G."/>
            <person name="Sodergren E."/>
            <person name="Wylie T."/>
            <person name="Fulton L."/>
            <person name="Fulton R."/>
            <person name="Fronick C."/>
            <person name="O'Laughlin M."/>
            <person name="Godfrey J."/>
            <person name="Miner T."/>
            <person name="Herter B."/>
            <person name="Appelbaum E."/>
            <person name="Cordes M."/>
            <person name="Lek S."/>
            <person name="Wollam A."/>
            <person name="Pepin K.H."/>
            <person name="Palsikar V.B."/>
            <person name="Mitreva M."/>
            <person name="Wilson R.K."/>
        </authorList>
    </citation>
    <scope>NUCLEOTIDE SEQUENCE [LARGE SCALE GENOMIC DNA]</scope>
    <source>
        <strain evidence="1 2">ATCC 12856</strain>
    </source>
</reference>
<dbReference type="AlphaFoldDB" id="U1WY49"/>
<protein>
    <recommendedName>
        <fullName evidence="3">DUF927 domain-containing protein</fullName>
    </recommendedName>
</protein>
<dbReference type="PATRIC" id="fig|649747.3.peg.4278"/>
<evidence type="ECO:0000313" key="2">
    <source>
        <dbReference type="Proteomes" id="UP000016511"/>
    </source>
</evidence>
<proteinExistence type="predicted"/>
<sequence length="611" mass="72177">MKGDRVLMNNLNEESIINKKIKRIKLDWNSESFKNILDTKTKLNKIYSNEKLRIQSGNLVFKDNRKEHKICNFFVIPTHKIYYFDGSKKEKIGLRIRLYTNDQNKMTKITELTITNELINNGKWIDKYLADDYILYKNEYYVHLKKAIKLSSKLLKKKDKEIYTDRTGWIKGSFEWYYVPVTDPDIILIDETGINYDKGLSKKYSLTEKKGATAKEAFLKTLDMIDAIDKKISIPLISYTLLSLITSIIKPNNKPKTLLCLIGNNSTISKEGLANIYCNIYNRNAFINNIDSELHSDFNHTQKELKENILKARDYVIILKNIGIDTKEKQDKIKMLFTLLQNDKLHNNILGLSKDNLERENTFNIDISNIVISSDDLKMLQNKSKFFSTFLLHFIYSLKQMIQRDKKIFNKQFKKRIRYFEKEHSNIDFNIAKLFSWLMVMYELFLIFGVKAQALDEKSAKSKLSEATEIYKELSVKANTENNNINSESLKKQEAKLFLDAITKMTAEVKLLRIKEKPHEENDIIGWEDDTALYLKNKVWNLINNFSIRPLTIEKKELYQYLYDRNIINGQLERNNRIRFDYNKNVYEGKKERVLYIFKEKMKNLLEEENT</sequence>